<proteinExistence type="predicted"/>
<dbReference type="EMBL" id="FQWT01000002">
    <property type="protein sequence ID" value="SHH05426.1"/>
    <property type="molecule type" value="Genomic_DNA"/>
</dbReference>
<keyword evidence="2" id="KW-1185">Reference proteome</keyword>
<reference evidence="2" key="1">
    <citation type="submission" date="2016-11" db="EMBL/GenBank/DDBJ databases">
        <authorList>
            <person name="Varghese N."/>
            <person name="Submissions S."/>
        </authorList>
    </citation>
    <scope>NUCLEOTIDE SEQUENCE [LARGE SCALE GENOMIC DNA]</scope>
    <source>
        <strain evidence="2">DSM 19055</strain>
    </source>
</reference>
<protein>
    <submittedName>
        <fullName evidence="1">Uncharacterized protein</fullName>
    </submittedName>
</protein>
<dbReference type="PROSITE" id="PS51257">
    <property type="entry name" value="PROKAR_LIPOPROTEIN"/>
    <property type="match status" value="1"/>
</dbReference>
<dbReference type="Proteomes" id="UP000184047">
    <property type="component" value="Unassembled WGS sequence"/>
</dbReference>
<dbReference type="STRING" id="421058.SAMN05421866_1962"/>
<dbReference type="AlphaFoldDB" id="A0A1M5PUZ2"/>
<evidence type="ECO:0000313" key="1">
    <source>
        <dbReference type="EMBL" id="SHH05426.1"/>
    </source>
</evidence>
<evidence type="ECO:0000313" key="2">
    <source>
        <dbReference type="Proteomes" id="UP000184047"/>
    </source>
</evidence>
<accession>A0A1M5PUZ2</accession>
<gene>
    <name evidence="1" type="ORF">SAMN05421866_1962</name>
</gene>
<sequence length="329" mass="38597">MRNINRACFFALFFIISCLGKSQVANENKTIKTEAYSAEKRTLFNTNKADCITLPFGYGDISRLKTVDSVLAAIQDQSKLKEIESLKFDKDIKKDLLLLPEEYNVFLPFSKNVNEKVDRIKIASDFLCYGEYSLYFIGVFNTVRYADPYIEKIYLVSMKNNHLIDMKRIYLNHQGEMGFANYTLFNIDKDYIISLQDYEFTESPFKLKPSSKYQILPSGKFSVYYHHDGSYQNEGEQGTVKNHTKEGKWVEFKSNNHLDLKKYPEFTDSYTYLEAEYKNGLPTGKWNFYKLSQEYNEETGEPIIETRKKGKLIYTETYKDGVLKKREFY</sequence>
<dbReference type="OrthoDB" id="697200at2"/>
<dbReference type="RefSeq" id="WP_073062217.1">
    <property type="nucleotide sequence ID" value="NZ_FQWT01000002.1"/>
</dbReference>
<organism evidence="1 2">
    <name type="scientific">Chryseobacterium oranimense</name>
    <dbReference type="NCBI Taxonomy" id="421058"/>
    <lineage>
        <taxon>Bacteria</taxon>
        <taxon>Pseudomonadati</taxon>
        <taxon>Bacteroidota</taxon>
        <taxon>Flavobacteriia</taxon>
        <taxon>Flavobacteriales</taxon>
        <taxon>Weeksellaceae</taxon>
        <taxon>Chryseobacterium group</taxon>
        <taxon>Chryseobacterium</taxon>
    </lineage>
</organism>
<dbReference type="eggNOG" id="ENOG50340Q1">
    <property type="taxonomic scope" value="Bacteria"/>
</dbReference>
<name>A0A1M5PUZ2_9FLAO</name>